<feature type="signal peptide" evidence="1">
    <location>
        <begin position="1"/>
        <end position="25"/>
    </location>
</feature>
<name>A0A1L7TVM0_FUSMA</name>
<evidence type="ECO:0000313" key="2">
    <source>
        <dbReference type="EMBL" id="CVL00892.1"/>
    </source>
</evidence>
<comment type="caution">
    <text evidence="2">The sequence shown here is derived from an EMBL/GenBank/DDBJ whole genome shotgun (WGS) entry which is preliminary data.</text>
</comment>
<accession>A0A1L7TVM0</accession>
<protein>
    <submittedName>
        <fullName evidence="2">Uncharacterized protein</fullName>
    </submittedName>
</protein>
<dbReference type="RefSeq" id="XP_041686646.1">
    <property type="nucleotide sequence ID" value="XM_041820802.1"/>
</dbReference>
<reference evidence="3" key="1">
    <citation type="journal article" date="2016" name="Genome Biol. Evol.">
        <title>Comparative 'omics' of the Fusarium fujikuroi species complex highlights differences in genetic potential and metabolite synthesis.</title>
        <authorList>
            <person name="Niehaus E.-M."/>
            <person name="Muensterkoetter M."/>
            <person name="Proctor R.H."/>
            <person name="Brown D.W."/>
            <person name="Sharon A."/>
            <person name="Idan Y."/>
            <person name="Oren-Young L."/>
            <person name="Sieber C.M."/>
            <person name="Novak O."/>
            <person name="Pencik A."/>
            <person name="Tarkowska D."/>
            <person name="Hromadova K."/>
            <person name="Freeman S."/>
            <person name="Maymon M."/>
            <person name="Elazar M."/>
            <person name="Youssef S.A."/>
            <person name="El-Shabrawy E.S.M."/>
            <person name="Shalaby A.B.A."/>
            <person name="Houterman P."/>
            <person name="Brock N.L."/>
            <person name="Burkhardt I."/>
            <person name="Tsavkelova E.A."/>
            <person name="Dickschat J.S."/>
            <person name="Galuszka P."/>
            <person name="Gueldener U."/>
            <person name="Tudzynski B."/>
        </authorList>
    </citation>
    <scope>NUCLEOTIDE SEQUENCE [LARGE SCALE GENOMIC DNA]</scope>
    <source>
        <strain evidence="3">MRC7560</strain>
    </source>
</reference>
<keyword evidence="3" id="KW-1185">Reference proteome</keyword>
<feature type="chain" id="PRO_5012679410" evidence="1">
    <location>
        <begin position="26"/>
        <end position="203"/>
    </location>
</feature>
<dbReference type="AlphaFoldDB" id="A0A1L7TVM0"/>
<dbReference type="GeneID" id="65089415"/>
<evidence type="ECO:0000313" key="3">
    <source>
        <dbReference type="Proteomes" id="UP000184255"/>
    </source>
</evidence>
<dbReference type="EMBL" id="FCQH01000011">
    <property type="protein sequence ID" value="CVL00892.1"/>
    <property type="molecule type" value="Genomic_DNA"/>
</dbReference>
<keyword evidence="1" id="KW-0732">Signal</keyword>
<dbReference type="Proteomes" id="UP000184255">
    <property type="component" value="Unassembled WGS sequence"/>
</dbReference>
<gene>
    <name evidence="2" type="ORF">FMAN_10159</name>
</gene>
<sequence length="203" mass="22732">MTLQECPSFASFPGLLASWFRLVLSSCSPSISWVVDARHVRLQQNQDLRDKDLSTLGPGTLCTLSLWALHLQVLCFQVLRLPKNTKAILNKEASMNLPIGPPTARKLATNLEYHHLRIADDADIHLLDHAVTPQMPRIAPGIAYNAVLFEETHYMLGGRVDISQVAIGLDQEADEGQETRQITVELVQWMNSAHKTMTTYLFT</sequence>
<dbReference type="VEuPathDB" id="FungiDB:FMAN_10159"/>
<proteinExistence type="predicted"/>
<evidence type="ECO:0000256" key="1">
    <source>
        <dbReference type="SAM" id="SignalP"/>
    </source>
</evidence>
<organism evidence="2 3">
    <name type="scientific">Fusarium mangiferae</name>
    <name type="common">Mango malformation disease fungus</name>
    <dbReference type="NCBI Taxonomy" id="192010"/>
    <lineage>
        <taxon>Eukaryota</taxon>
        <taxon>Fungi</taxon>
        <taxon>Dikarya</taxon>
        <taxon>Ascomycota</taxon>
        <taxon>Pezizomycotina</taxon>
        <taxon>Sordariomycetes</taxon>
        <taxon>Hypocreomycetidae</taxon>
        <taxon>Hypocreales</taxon>
        <taxon>Nectriaceae</taxon>
        <taxon>Fusarium</taxon>
        <taxon>Fusarium fujikuroi species complex</taxon>
    </lineage>
</organism>